<evidence type="ECO:0000313" key="3">
    <source>
        <dbReference type="EMBL" id="CAH1720412.1"/>
    </source>
</evidence>
<feature type="transmembrane region" description="Helical" evidence="2">
    <location>
        <begin position="322"/>
        <end position="342"/>
    </location>
</feature>
<dbReference type="GO" id="GO:0005886">
    <property type="term" value="C:plasma membrane"/>
    <property type="evidence" value="ECO:0007669"/>
    <property type="project" value="TreeGrafter"/>
</dbReference>
<keyword evidence="2" id="KW-0472">Membrane</keyword>
<dbReference type="Pfam" id="PF01770">
    <property type="entry name" value="Folate_carrier"/>
    <property type="match status" value="1"/>
</dbReference>
<dbReference type="GO" id="GO:0090482">
    <property type="term" value="F:vitamin transmembrane transporter activity"/>
    <property type="evidence" value="ECO:0007669"/>
    <property type="project" value="InterPro"/>
</dbReference>
<gene>
    <name evidence="3" type="ORF">APHIGO_LOCUS3978</name>
</gene>
<sequence>MESWKKITYVVAIFMFLVETRPLEPYLTAYLTGPNGKISLSEAANSMESLRSYSSLIATLIMLIISDYLLYKTVVIFLTLCLCISYILMMGSPSLTKLKVSMVFYGARYCVTNVASCYLFAHIKDRKHFQKSASIAAVGLELGKFFGDVSGQIIVSSSGGIYTALPYCNAFAMLLATIWAFLFPPINKRNSLEIYLPNEKTTLLKTSEQITSDSHKIKHNFNTRVDTEYKIIIVLKQIWLDFKTSFFKTVILKKSLWYIFGMAAYFQVLNNMNVLYSYVVNKYGNNDVLSNGFAESMVTLCGALGAYLIGKVQLDWNYYGDIFTSFCSTLMGVFMISCYFYEHIQLIYLSYILYGLVSEAILVITLSEIANHLKSQCYSLVIGFNLLGSLVMSAIMTFFFVQFNFLEITVPGRFLFIGGLYSILGIVFLVVYFFDDQKEKKYMPTDIYY</sequence>
<dbReference type="Gene3D" id="1.20.1250.20">
    <property type="entry name" value="MFS general substrate transporter like domains"/>
    <property type="match status" value="2"/>
</dbReference>
<keyword evidence="2" id="KW-0812">Transmembrane</keyword>
<keyword evidence="4" id="KW-1185">Reference proteome</keyword>
<organism evidence="3 4">
    <name type="scientific">Aphis gossypii</name>
    <name type="common">Cotton aphid</name>
    <dbReference type="NCBI Taxonomy" id="80765"/>
    <lineage>
        <taxon>Eukaryota</taxon>
        <taxon>Metazoa</taxon>
        <taxon>Ecdysozoa</taxon>
        <taxon>Arthropoda</taxon>
        <taxon>Hexapoda</taxon>
        <taxon>Insecta</taxon>
        <taxon>Pterygota</taxon>
        <taxon>Neoptera</taxon>
        <taxon>Paraneoptera</taxon>
        <taxon>Hemiptera</taxon>
        <taxon>Sternorrhyncha</taxon>
        <taxon>Aphidomorpha</taxon>
        <taxon>Aphidoidea</taxon>
        <taxon>Aphididae</taxon>
        <taxon>Aphidini</taxon>
        <taxon>Aphis</taxon>
        <taxon>Aphis</taxon>
    </lineage>
</organism>
<feature type="transmembrane region" description="Helical" evidence="2">
    <location>
        <begin position="102"/>
        <end position="121"/>
    </location>
</feature>
<feature type="transmembrane region" description="Helical" evidence="2">
    <location>
        <begin position="288"/>
        <end position="310"/>
    </location>
</feature>
<feature type="transmembrane region" description="Helical" evidence="2">
    <location>
        <begin position="348"/>
        <end position="366"/>
    </location>
</feature>
<evidence type="ECO:0000256" key="1">
    <source>
        <dbReference type="ARBA" id="ARBA00005773"/>
    </source>
</evidence>
<proteinExistence type="inferred from homology"/>
<evidence type="ECO:0000256" key="2">
    <source>
        <dbReference type="SAM" id="Phobius"/>
    </source>
</evidence>
<dbReference type="EMBL" id="OU899035">
    <property type="protein sequence ID" value="CAH1720412.1"/>
    <property type="molecule type" value="Genomic_DNA"/>
</dbReference>
<feature type="transmembrane region" description="Helical" evidence="2">
    <location>
        <begin position="133"/>
        <end position="155"/>
    </location>
</feature>
<name>A0A9P0IWA2_APHGO</name>
<keyword evidence="2" id="KW-1133">Transmembrane helix</keyword>
<feature type="transmembrane region" description="Helical" evidence="2">
    <location>
        <begin position="161"/>
        <end position="182"/>
    </location>
</feature>
<feature type="transmembrane region" description="Helical" evidence="2">
    <location>
        <begin position="378"/>
        <end position="401"/>
    </location>
</feature>
<evidence type="ECO:0000313" key="4">
    <source>
        <dbReference type="Proteomes" id="UP001154329"/>
    </source>
</evidence>
<dbReference type="Proteomes" id="UP001154329">
    <property type="component" value="Chromosome 2"/>
</dbReference>
<reference evidence="3" key="1">
    <citation type="submission" date="2022-02" db="EMBL/GenBank/DDBJ databases">
        <authorList>
            <person name="King R."/>
        </authorList>
    </citation>
    <scope>NUCLEOTIDE SEQUENCE</scope>
</reference>
<protein>
    <submittedName>
        <fullName evidence="3">Uncharacterized protein</fullName>
    </submittedName>
</protein>
<feature type="transmembrane region" description="Helical" evidence="2">
    <location>
        <begin position="256"/>
        <end position="276"/>
    </location>
</feature>
<feature type="transmembrane region" description="Helical" evidence="2">
    <location>
        <begin position="75"/>
        <end position="96"/>
    </location>
</feature>
<dbReference type="SUPFAM" id="SSF103473">
    <property type="entry name" value="MFS general substrate transporter"/>
    <property type="match status" value="1"/>
</dbReference>
<dbReference type="CDD" id="cd06174">
    <property type="entry name" value="MFS"/>
    <property type="match status" value="1"/>
</dbReference>
<reference evidence="3" key="2">
    <citation type="submission" date="2022-10" db="EMBL/GenBank/DDBJ databases">
        <authorList>
            <consortium name="ENA_rothamsted_submissions"/>
            <consortium name="culmorum"/>
            <person name="King R."/>
        </authorList>
    </citation>
    <scope>NUCLEOTIDE SEQUENCE</scope>
</reference>
<dbReference type="InterPro" id="IPR002666">
    <property type="entry name" value="Folate_carrier"/>
</dbReference>
<dbReference type="PANTHER" id="PTHR10686">
    <property type="entry name" value="FOLATE TRANSPORTER"/>
    <property type="match status" value="1"/>
</dbReference>
<dbReference type="InterPro" id="IPR036259">
    <property type="entry name" value="MFS_trans_sf"/>
</dbReference>
<dbReference type="AlphaFoldDB" id="A0A9P0IWA2"/>
<comment type="similarity">
    <text evidence="1">Belongs to the reduced folate carrier (RFC) transporter (TC 2.A.48) family.</text>
</comment>
<feature type="transmembrane region" description="Helical" evidence="2">
    <location>
        <begin position="413"/>
        <end position="434"/>
    </location>
</feature>
<dbReference type="PANTHER" id="PTHR10686:SF18">
    <property type="entry name" value="IP11787P-RELATED"/>
    <property type="match status" value="1"/>
</dbReference>
<accession>A0A9P0IWA2</accession>